<dbReference type="InterPro" id="IPR048136">
    <property type="entry name" value="STM3941-like"/>
</dbReference>
<dbReference type="EMBL" id="JAUBDH010000003">
    <property type="protein sequence ID" value="MDW0109548.1"/>
    <property type="molecule type" value="Genomic_DNA"/>
</dbReference>
<dbReference type="Proteomes" id="UP001280629">
    <property type="component" value="Unassembled WGS sequence"/>
</dbReference>
<comment type="caution">
    <text evidence="2">The sequence shown here is derived from an EMBL/GenBank/DDBJ whole genome shotgun (WGS) entry which is preliminary data.</text>
</comment>
<keyword evidence="3" id="KW-1185">Reference proteome</keyword>
<dbReference type="NCBIfam" id="NF041635">
    <property type="entry name" value="STM3941_fam"/>
    <property type="match status" value="1"/>
</dbReference>
<accession>A0ABU4FXW7</accession>
<evidence type="ECO:0000313" key="3">
    <source>
        <dbReference type="Proteomes" id="UP001280629"/>
    </source>
</evidence>
<gene>
    <name evidence="2" type="ORF">QT716_05705</name>
</gene>
<sequence length="175" mass="19376">MEELVIYPKRGRMLKLGLLSLLFSMFGLLFIFLLIAGEASIGTGLIGLVALVFFGLCSVYLMKRAIVHQPALIISSEGITDNSSYIGAGLVEWKDLKKVDMIETSGQLYLALYTYDPNLIVNRSHAAKKAANRANRFLVDSQINIPVNNLAYPLDQLLGKVIEIGEQELTNSREK</sequence>
<dbReference type="RefSeq" id="WP_317935095.1">
    <property type="nucleotide sequence ID" value="NZ_JAUBDH010000003.1"/>
</dbReference>
<name>A0ABU4FXW7_9BACL</name>
<evidence type="ECO:0000256" key="1">
    <source>
        <dbReference type="SAM" id="Phobius"/>
    </source>
</evidence>
<keyword evidence="1" id="KW-0472">Membrane</keyword>
<feature type="transmembrane region" description="Helical" evidence="1">
    <location>
        <begin position="16"/>
        <end position="35"/>
    </location>
</feature>
<feature type="transmembrane region" description="Helical" evidence="1">
    <location>
        <begin position="41"/>
        <end position="62"/>
    </location>
</feature>
<keyword evidence="1" id="KW-0812">Transmembrane</keyword>
<reference evidence="2 3" key="1">
    <citation type="submission" date="2023-06" db="EMBL/GenBank/DDBJ databases">
        <title>Sporosarcina sp. nov., isolated from Korean traditional fermented seafood 'Jeotgal'.</title>
        <authorList>
            <person name="Yang A.-I."/>
            <person name="Shin N.-R."/>
        </authorList>
    </citation>
    <scope>NUCLEOTIDE SEQUENCE [LARGE SCALE GENOMIC DNA]</scope>
    <source>
        <strain evidence="2 3">KCTC3840</strain>
    </source>
</reference>
<proteinExistence type="predicted"/>
<evidence type="ECO:0000313" key="2">
    <source>
        <dbReference type="EMBL" id="MDW0109548.1"/>
    </source>
</evidence>
<organism evidence="2 3">
    <name type="scientific">Sporosarcina aquimarina</name>
    <dbReference type="NCBI Taxonomy" id="114975"/>
    <lineage>
        <taxon>Bacteria</taxon>
        <taxon>Bacillati</taxon>
        <taxon>Bacillota</taxon>
        <taxon>Bacilli</taxon>
        <taxon>Bacillales</taxon>
        <taxon>Caryophanaceae</taxon>
        <taxon>Sporosarcina</taxon>
    </lineage>
</organism>
<keyword evidence="1" id="KW-1133">Transmembrane helix</keyword>
<protein>
    <submittedName>
        <fullName evidence="2">STM3941 family protein</fullName>
    </submittedName>
</protein>